<gene>
    <name evidence="10" type="primary">miaA</name>
    <name evidence="14" type="ORF">SAMN04488503_0269</name>
</gene>
<dbReference type="RefSeq" id="WP_089270939.1">
    <property type="nucleotide sequence ID" value="NZ_FZOC01000001.1"/>
</dbReference>
<feature type="region of interest" description="Interaction with substrate tRNA" evidence="10">
    <location>
        <begin position="160"/>
        <end position="164"/>
    </location>
</feature>
<dbReference type="OrthoDB" id="9776390at2"/>
<dbReference type="EMBL" id="FZOC01000001">
    <property type="protein sequence ID" value="SNR60049.1"/>
    <property type="molecule type" value="Genomic_DNA"/>
</dbReference>
<dbReference type="AlphaFoldDB" id="A0A238XPY1"/>
<evidence type="ECO:0000256" key="6">
    <source>
        <dbReference type="ARBA" id="ARBA00022741"/>
    </source>
</evidence>
<dbReference type="Gene3D" id="3.40.50.300">
    <property type="entry name" value="P-loop containing nucleotide triphosphate hydrolases"/>
    <property type="match status" value="1"/>
</dbReference>
<proteinExistence type="inferred from homology"/>
<dbReference type="PANTHER" id="PTHR11088">
    <property type="entry name" value="TRNA DIMETHYLALLYLTRANSFERASE"/>
    <property type="match status" value="1"/>
</dbReference>
<dbReference type="InterPro" id="IPR018022">
    <property type="entry name" value="IPT"/>
</dbReference>
<evidence type="ECO:0000256" key="13">
    <source>
        <dbReference type="RuleBase" id="RU003785"/>
    </source>
</evidence>
<keyword evidence="7 10" id="KW-0067">ATP-binding</keyword>
<evidence type="ECO:0000256" key="9">
    <source>
        <dbReference type="ARBA" id="ARBA00049563"/>
    </source>
</evidence>
<evidence type="ECO:0000256" key="7">
    <source>
        <dbReference type="ARBA" id="ARBA00022840"/>
    </source>
</evidence>
<dbReference type="InterPro" id="IPR027417">
    <property type="entry name" value="P-loop_NTPase"/>
</dbReference>
<keyword evidence="6 10" id="KW-0547">Nucleotide-binding</keyword>
<keyword evidence="5 10" id="KW-0819">tRNA processing</keyword>
<dbReference type="Pfam" id="PF01715">
    <property type="entry name" value="IPPT"/>
    <property type="match status" value="1"/>
</dbReference>
<feature type="binding site" evidence="10">
    <location>
        <begin position="13"/>
        <end position="18"/>
    </location>
    <ligand>
        <name>substrate</name>
    </ligand>
</feature>
<comment type="subunit">
    <text evidence="10">Monomer.</text>
</comment>
<reference evidence="14 15" key="1">
    <citation type="submission" date="2017-06" db="EMBL/GenBank/DDBJ databases">
        <authorList>
            <person name="Kim H.J."/>
            <person name="Triplett B.A."/>
        </authorList>
    </citation>
    <scope>NUCLEOTIDE SEQUENCE [LARGE SCALE GENOMIC DNA]</scope>
    <source>
        <strain evidence="14 15">DSM 13116</strain>
    </source>
</reference>
<dbReference type="NCBIfam" id="TIGR00174">
    <property type="entry name" value="miaA"/>
    <property type="match status" value="1"/>
</dbReference>
<evidence type="ECO:0000256" key="4">
    <source>
        <dbReference type="ARBA" id="ARBA00022679"/>
    </source>
</evidence>
<comment type="caution">
    <text evidence="10">Lacks conserved residue(s) required for the propagation of feature annotation.</text>
</comment>
<evidence type="ECO:0000256" key="3">
    <source>
        <dbReference type="ARBA" id="ARBA00005842"/>
    </source>
</evidence>
<evidence type="ECO:0000313" key="14">
    <source>
        <dbReference type="EMBL" id="SNR60049.1"/>
    </source>
</evidence>
<organism evidence="14 15">
    <name type="scientific">Humidesulfovibrio mexicanus</name>
    <dbReference type="NCBI Taxonomy" id="147047"/>
    <lineage>
        <taxon>Bacteria</taxon>
        <taxon>Pseudomonadati</taxon>
        <taxon>Thermodesulfobacteriota</taxon>
        <taxon>Desulfovibrionia</taxon>
        <taxon>Desulfovibrionales</taxon>
        <taxon>Desulfovibrionaceae</taxon>
        <taxon>Humidesulfovibrio</taxon>
    </lineage>
</organism>
<dbReference type="Proteomes" id="UP000198324">
    <property type="component" value="Unassembled WGS sequence"/>
</dbReference>
<dbReference type="PANTHER" id="PTHR11088:SF60">
    <property type="entry name" value="TRNA DIMETHYLALLYLTRANSFERASE"/>
    <property type="match status" value="1"/>
</dbReference>
<comment type="catalytic activity">
    <reaction evidence="9 10 11">
        <text>adenosine(37) in tRNA + dimethylallyl diphosphate = N(6)-dimethylallyladenosine(37) in tRNA + diphosphate</text>
        <dbReference type="Rhea" id="RHEA:26482"/>
        <dbReference type="Rhea" id="RHEA-COMP:10162"/>
        <dbReference type="Rhea" id="RHEA-COMP:10375"/>
        <dbReference type="ChEBI" id="CHEBI:33019"/>
        <dbReference type="ChEBI" id="CHEBI:57623"/>
        <dbReference type="ChEBI" id="CHEBI:74411"/>
        <dbReference type="ChEBI" id="CHEBI:74415"/>
        <dbReference type="EC" id="2.5.1.75"/>
    </reaction>
</comment>
<dbReference type="HAMAP" id="MF_00185">
    <property type="entry name" value="IPP_trans"/>
    <property type="match status" value="1"/>
</dbReference>
<accession>A0A238XPY1</accession>
<sequence length="307" mass="34013">MTALRALCILGPTGSGKTEAALCLAERLPVTVINFDSRQLYADFPVITAQPEAHEQAACPHRLYGFLPTAESMTAARFAELAREEIARCLAEKRVPVLVGGTGLYVRALERGLADIPPVPQEVRAWVLSRMDAEGPNALHADLAQSDPETASRLHPNDTQRIARALEVLLGTGRTLSEWIREQKSTEPGVMLRKIGVSATLGELEPRLNLRIGNMLERGALNELREAWLRTPDRSAPGYSGIGCAELLAHVLGETDLDEARRLWFRNTRAYAKRQLTWFAKEGGVRWVRNEGFSRLHELAEGWEGHP</sequence>
<evidence type="ECO:0000256" key="2">
    <source>
        <dbReference type="ARBA" id="ARBA00003213"/>
    </source>
</evidence>
<dbReference type="GO" id="GO:0006400">
    <property type="term" value="P:tRNA modification"/>
    <property type="evidence" value="ECO:0007669"/>
    <property type="project" value="TreeGrafter"/>
</dbReference>
<evidence type="ECO:0000256" key="1">
    <source>
        <dbReference type="ARBA" id="ARBA00001946"/>
    </source>
</evidence>
<dbReference type="InterPro" id="IPR039657">
    <property type="entry name" value="Dimethylallyltransferase"/>
</dbReference>
<comment type="function">
    <text evidence="2 10 12">Catalyzes the transfer of a dimethylallyl group onto the adenine at position 37 in tRNAs that read codons beginning with uridine, leading to the formation of N6-(dimethylallyl)adenosine (i(6)A).</text>
</comment>
<dbReference type="SUPFAM" id="SSF52540">
    <property type="entry name" value="P-loop containing nucleoside triphosphate hydrolases"/>
    <property type="match status" value="2"/>
</dbReference>
<feature type="site" description="Interaction with substrate tRNA" evidence="10">
    <location>
        <position position="124"/>
    </location>
</feature>
<evidence type="ECO:0000313" key="15">
    <source>
        <dbReference type="Proteomes" id="UP000198324"/>
    </source>
</evidence>
<keyword evidence="8 10" id="KW-0460">Magnesium</keyword>
<dbReference type="GO" id="GO:0005524">
    <property type="term" value="F:ATP binding"/>
    <property type="evidence" value="ECO:0007669"/>
    <property type="project" value="UniProtKB-UniRule"/>
</dbReference>
<keyword evidence="4 10" id="KW-0808">Transferase</keyword>
<evidence type="ECO:0000256" key="12">
    <source>
        <dbReference type="RuleBase" id="RU003784"/>
    </source>
</evidence>
<evidence type="ECO:0000256" key="11">
    <source>
        <dbReference type="RuleBase" id="RU003783"/>
    </source>
</evidence>
<dbReference type="EC" id="2.5.1.75" evidence="10"/>
<protein>
    <recommendedName>
        <fullName evidence="10">tRNA dimethylallyltransferase</fullName>
        <ecNumber evidence="10">2.5.1.75</ecNumber>
    </recommendedName>
    <alternativeName>
        <fullName evidence="10">Dimethylallyl diphosphate:tRNA dimethylallyltransferase</fullName>
        <shortName evidence="10">DMAPP:tRNA dimethylallyltransferase</shortName>
        <shortName evidence="10">DMATase</shortName>
    </alternativeName>
    <alternativeName>
        <fullName evidence="10">Isopentenyl-diphosphate:tRNA isopentenyltransferase</fullName>
        <shortName evidence="10">IPP transferase</shortName>
        <shortName evidence="10">IPPT</shortName>
        <shortName evidence="10">IPTase</shortName>
    </alternativeName>
</protein>
<dbReference type="Gene3D" id="1.10.20.140">
    <property type="match status" value="1"/>
</dbReference>
<keyword evidence="15" id="KW-1185">Reference proteome</keyword>
<feature type="region of interest" description="Interaction with substrate tRNA" evidence="10">
    <location>
        <begin position="36"/>
        <end position="39"/>
    </location>
</feature>
<comment type="similarity">
    <text evidence="3 10 13">Belongs to the IPP transferase family.</text>
</comment>
<comment type="cofactor">
    <cofactor evidence="1 10">
        <name>Mg(2+)</name>
        <dbReference type="ChEBI" id="CHEBI:18420"/>
    </cofactor>
</comment>
<evidence type="ECO:0000256" key="8">
    <source>
        <dbReference type="ARBA" id="ARBA00022842"/>
    </source>
</evidence>
<evidence type="ECO:0000256" key="10">
    <source>
        <dbReference type="HAMAP-Rule" id="MF_00185"/>
    </source>
</evidence>
<evidence type="ECO:0000256" key="5">
    <source>
        <dbReference type="ARBA" id="ARBA00022694"/>
    </source>
</evidence>
<feature type="binding site" evidence="10">
    <location>
        <begin position="11"/>
        <end position="18"/>
    </location>
    <ligand>
        <name>ATP</name>
        <dbReference type="ChEBI" id="CHEBI:30616"/>
    </ligand>
</feature>
<dbReference type="GO" id="GO:0052381">
    <property type="term" value="F:tRNA dimethylallyltransferase activity"/>
    <property type="evidence" value="ECO:0007669"/>
    <property type="project" value="UniProtKB-UniRule"/>
</dbReference>
<name>A0A238XPY1_9BACT</name>
<feature type="site" description="Interaction with substrate tRNA" evidence="10">
    <location>
        <position position="102"/>
    </location>
</feature>